<evidence type="ECO:0000259" key="1">
    <source>
        <dbReference type="Pfam" id="PF01636"/>
    </source>
</evidence>
<dbReference type="PANTHER" id="PTHR21310">
    <property type="entry name" value="AMINOGLYCOSIDE PHOSPHOTRANSFERASE-RELATED-RELATED"/>
    <property type="match status" value="1"/>
</dbReference>
<dbReference type="Pfam" id="PF01636">
    <property type="entry name" value="APH"/>
    <property type="match status" value="1"/>
</dbReference>
<sequence length="446" mass="52017">MRDYIVEDKAHKARARFIDSIDPEIILRLASSYHNGDPCETFRPPEHGSYNVCFFVEFADARWVVRLPIPDRVPWIDEKLEVEIATMKYVTANTTIPVPKIHAYSYTQESPIQLAFIIMDYVQGKNLRELGFKKDLDVWFSPTTQPTKARRAVYEQLADLYTQLRNLEFPEIGALGFSPDDSAIRVRHRPLTVEVLLQHDEGLDPTRMFAEKKTFHTASEYVNALLWLGDNLLDKGKNSFVDQRGARALYTPHGFRRFVTERWLNPAREKGPFVLMHGDLGIQNLLWDDDFNLVAVLDWEWSSVVPLQFLVPPSWLDGDSVDFLCASQLMYNLEVANLNAIVREKSQNLDWSRMEKFCHTLVVCALLRPEYVYDVYWRFIGHYLVGFNPRTREKFEEYWKITSGWVDSFMDDERKAFLERKKKEQLEYLAAEDEYFGQQPDAGASD</sequence>
<gene>
    <name evidence="2" type="ORF">NKR23_g1556</name>
</gene>
<dbReference type="InterPro" id="IPR011009">
    <property type="entry name" value="Kinase-like_dom_sf"/>
</dbReference>
<dbReference type="Gene3D" id="3.90.1200.10">
    <property type="match status" value="1"/>
</dbReference>
<dbReference type="AlphaFoldDB" id="A0AA38VJ46"/>
<dbReference type="PANTHER" id="PTHR21310:SF37">
    <property type="entry name" value="AMINOGLYCOSIDE PHOSPHOTRANSFERASE DOMAIN-CONTAINING PROTEIN"/>
    <property type="match status" value="1"/>
</dbReference>
<keyword evidence="2" id="KW-0418">Kinase</keyword>
<keyword evidence="2" id="KW-0808">Transferase</keyword>
<dbReference type="InterPro" id="IPR002575">
    <property type="entry name" value="Aminoglycoside_PTrfase"/>
</dbReference>
<feature type="domain" description="Aminoglycoside phosphotransferase" evidence="1">
    <location>
        <begin position="42"/>
        <end position="302"/>
    </location>
</feature>
<reference evidence="2" key="1">
    <citation type="submission" date="2022-07" db="EMBL/GenBank/DDBJ databases">
        <title>Fungi with potential for degradation of polypropylene.</title>
        <authorList>
            <person name="Gostincar C."/>
        </authorList>
    </citation>
    <scope>NUCLEOTIDE SEQUENCE</scope>
    <source>
        <strain evidence="2">EXF-13308</strain>
    </source>
</reference>
<dbReference type="InterPro" id="IPR051678">
    <property type="entry name" value="AGP_Transferase"/>
</dbReference>
<dbReference type="Proteomes" id="UP001174694">
    <property type="component" value="Unassembled WGS sequence"/>
</dbReference>
<organism evidence="2 3">
    <name type="scientific">Pleurostoma richardsiae</name>
    <dbReference type="NCBI Taxonomy" id="41990"/>
    <lineage>
        <taxon>Eukaryota</taxon>
        <taxon>Fungi</taxon>
        <taxon>Dikarya</taxon>
        <taxon>Ascomycota</taxon>
        <taxon>Pezizomycotina</taxon>
        <taxon>Sordariomycetes</taxon>
        <taxon>Sordariomycetidae</taxon>
        <taxon>Calosphaeriales</taxon>
        <taxon>Pleurostomataceae</taxon>
        <taxon>Pleurostoma</taxon>
    </lineage>
</organism>
<comment type="caution">
    <text evidence="2">The sequence shown here is derived from an EMBL/GenBank/DDBJ whole genome shotgun (WGS) entry which is preliminary data.</text>
</comment>
<evidence type="ECO:0000313" key="2">
    <source>
        <dbReference type="EMBL" id="KAJ9155366.1"/>
    </source>
</evidence>
<dbReference type="GO" id="GO:0016301">
    <property type="term" value="F:kinase activity"/>
    <property type="evidence" value="ECO:0007669"/>
    <property type="project" value="UniProtKB-KW"/>
</dbReference>
<dbReference type="SUPFAM" id="SSF56112">
    <property type="entry name" value="Protein kinase-like (PK-like)"/>
    <property type="match status" value="1"/>
</dbReference>
<name>A0AA38VJ46_9PEZI</name>
<keyword evidence="3" id="KW-1185">Reference proteome</keyword>
<dbReference type="Gene3D" id="3.30.200.20">
    <property type="entry name" value="Phosphorylase Kinase, domain 1"/>
    <property type="match status" value="1"/>
</dbReference>
<protein>
    <submittedName>
        <fullName evidence="2">Aminoglycoside 3'-phosphotransferase/choline kinase domain protein</fullName>
    </submittedName>
</protein>
<dbReference type="EMBL" id="JANBVO010000003">
    <property type="protein sequence ID" value="KAJ9155366.1"/>
    <property type="molecule type" value="Genomic_DNA"/>
</dbReference>
<accession>A0AA38VJ46</accession>
<evidence type="ECO:0000313" key="3">
    <source>
        <dbReference type="Proteomes" id="UP001174694"/>
    </source>
</evidence>
<proteinExistence type="predicted"/>